<dbReference type="InterPro" id="IPR016160">
    <property type="entry name" value="Ald_DH_CS_CYS"/>
</dbReference>
<evidence type="ECO:0000313" key="10">
    <source>
        <dbReference type="Proteomes" id="UP000029413"/>
    </source>
</evidence>
<evidence type="ECO:0000313" key="9">
    <source>
        <dbReference type="EMBL" id="AIO30634.1"/>
    </source>
</evidence>
<proteinExistence type="inferred from homology"/>
<dbReference type="AlphaFoldDB" id="A0AAN0VKB6"/>
<dbReference type="Gene3D" id="3.40.309.10">
    <property type="entry name" value="Aldehyde Dehydrogenase, Chain A, domain 2"/>
    <property type="match status" value="1"/>
</dbReference>
<keyword evidence="3" id="KW-0520">NAD</keyword>
<keyword evidence="2 4" id="KW-0560">Oxidoreductase</keyword>
<dbReference type="PROSITE" id="PS00687">
    <property type="entry name" value="ALDEHYDE_DEHYDR_GLU"/>
    <property type="match status" value="1"/>
</dbReference>
<sequence length="491" mass="53504">MNIPAEPVQRIDAAALLSRQRSAFVREGPPSLAQRKARLARLRAVVLDWRERVKEAISADFGHRSHHETDIMELLGVIQSIDYLTRNLRRFMKPERRHVGVFYRAGRAWVEYQPKGVVGVMAPWNYPFSLTFIPLATALAAGNRVMLKPSELTPRTSEVIRQMLAETFPADEVAVVLGGPEVGAAFSSLPFDHLLFTGSTQVGSKVMKAASDNLVPVTLELGGKSPVVVARGHVDERTLRSIVFGKLSNGGQTCVAPDYALVHEDDLDAFVAQFDATVARAYPDGPTGRDYTSIVSDRHYDRLVGLVDDARRRGARVIEAGVTPASASRRPRTLAPTLIVGAGDDSAVMQEEIFGPILPVRTYRTLDDVIDYVNARPRPLALYYFGERDDACDRLLARTTSGNTGINHTLMHVAQDDLPFGGVGPSGMGAYHGIEGFRTMSHAKGVFVQGRWNLPGLLRAPFGKLADLALALTLGARRKSADALVRPAAGP</sequence>
<dbReference type="InterPro" id="IPR012394">
    <property type="entry name" value="Aldehyde_DH_NAD(P)"/>
</dbReference>
<feature type="active site" evidence="5 6">
    <location>
        <position position="220"/>
    </location>
</feature>
<evidence type="ECO:0000256" key="7">
    <source>
        <dbReference type="RuleBase" id="RU003345"/>
    </source>
</evidence>
<dbReference type="Pfam" id="PF00171">
    <property type="entry name" value="Aldedh"/>
    <property type="match status" value="1"/>
</dbReference>
<reference evidence="9 10" key="1">
    <citation type="submission" date="2014-05" db="EMBL/GenBank/DDBJ databases">
        <authorList>
            <person name="Bishop-Lilly K.A."/>
            <person name="Broomall S.M."/>
            <person name="Chain P.S."/>
            <person name="Chertkov O."/>
            <person name="Coyne S.R."/>
            <person name="Daligault H.E."/>
            <person name="Davenport K.W."/>
            <person name="Erkkila T."/>
            <person name="Frey K.G."/>
            <person name="Gibbons H.S."/>
            <person name="Gu W."/>
            <person name="Jaissle J."/>
            <person name="Johnson S.L."/>
            <person name="Koroleva G.I."/>
            <person name="Ladner J.T."/>
            <person name="Lo C.-C."/>
            <person name="Minogue T.D."/>
            <person name="Munk C."/>
            <person name="Palacios G.F."/>
            <person name="Redden C.L."/>
            <person name="Rosenzweig C.N."/>
            <person name="Scholz M.B."/>
            <person name="Teshima H."/>
            <person name="Xu Y."/>
        </authorList>
    </citation>
    <scope>NUCLEOTIDE SEQUENCE [LARGE SCALE GENOMIC DNA]</scope>
    <source>
        <strain evidence="9 10">DDS 22E-1</strain>
    </source>
</reference>
<comment type="similarity">
    <text evidence="1 4 7">Belongs to the aldehyde dehydrogenase family.</text>
</comment>
<dbReference type="PROSITE" id="PS00070">
    <property type="entry name" value="ALDEHYDE_DEHYDR_CYS"/>
    <property type="match status" value="1"/>
</dbReference>
<dbReference type="PANTHER" id="PTHR43570:SF20">
    <property type="entry name" value="ALDEHYDE DEHYDROGENASE ALDX-RELATED"/>
    <property type="match status" value="1"/>
</dbReference>
<dbReference type="InterPro" id="IPR016162">
    <property type="entry name" value="Ald_DH_N"/>
</dbReference>
<evidence type="ECO:0000259" key="8">
    <source>
        <dbReference type="Pfam" id="PF00171"/>
    </source>
</evidence>
<dbReference type="InterPro" id="IPR016161">
    <property type="entry name" value="Ald_DH/histidinol_DH"/>
</dbReference>
<dbReference type="InterPro" id="IPR015590">
    <property type="entry name" value="Aldehyde_DH_dom"/>
</dbReference>
<dbReference type="GO" id="GO:0006081">
    <property type="term" value="P:aldehyde metabolic process"/>
    <property type="evidence" value="ECO:0007669"/>
    <property type="project" value="InterPro"/>
</dbReference>
<accession>A0AAN0VKB6</accession>
<organism evidence="9 10">
    <name type="scientific">Burkholderia cenocepacia</name>
    <dbReference type="NCBI Taxonomy" id="95486"/>
    <lineage>
        <taxon>Bacteria</taxon>
        <taxon>Pseudomonadati</taxon>
        <taxon>Pseudomonadota</taxon>
        <taxon>Betaproteobacteria</taxon>
        <taxon>Burkholderiales</taxon>
        <taxon>Burkholderiaceae</taxon>
        <taxon>Burkholderia</taxon>
        <taxon>Burkholderia cepacia complex</taxon>
    </lineage>
</organism>
<evidence type="ECO:0000256" key="3">
    <source>
        <dbReference type="ARBA" id="ARBA00023027"/>
    </source>
</evidence>
<dbReference type="GO" id="GO:0005737">
    <property type="term" value="C:cytoplasm"/>
    <property type="evidence" value="ECO:0007669"/>
    <property type="project" value="TreeGrafter"/>
</dbReference>
<dbReference type="PANTHER" id="PTHR43570">
    <property type="entry name" value="ALDEHYDE DEHYDROGENASE"/>
    <property type="match status" value="1"/>
</dbReference>
<dbReference type="Gene3D" id="3.40.605.10">
    <property type="entry name" value="Aldehyde Dehydrogenase, Chain A, domain 1"/>
    <property type="match status" value="1"/>
</dbReference>
<dbReference type="CDD" id="cd07133">
    <property type="entry name" value="ALDH_CALDH_CalB"/>
    <property type="match status" value="1"/>
</dbReference>
<feature type="active site" evidence="5">
    <location>
        <position position="254"/>
    </location>
</feature>
<dbReference type="InterPro" id="IPR016163">
    <property type="entry name" value="Ald_DH_C"/>
</dbReference>
<dbReference type="KEGG" id="bcen:DM39_7121"/>
<evidence type="ECO:0000256" key="2">
    <source>
        <dbReference type="ARBA" id="ARBA00023002"/>
    </source>
</evidence>
<evidence type="ECO:0000256" key="6">
    <source>
        <dbReference type="PROSITE-ProRule" id="PRU10007"/>
    </source>
</evidence>
<name>A0AAN0VKB6_9BURK</name>
<keyword evidence="10" id="KW-1185">Reference proteome</keyword>
<gene>
    <name evidence="9" type="ORF">DM39_7121</name>
</gene>
<dbReference type="EMBL" id="CP007782">
    <property type="protein sequence ID" value="AIO30634.1"/>
    <property type="molecule type" value="Genomic_DNA"/>
</dbReference>
<dbReference type="SUPFAM" id="SSF53720">
    <property type="entry name" value="ALDH-like"/>
    <property type="match status" value="1"/>
</dbReference>
<evidence type="ECO:0000256" key="4">
    <source>
        <dbReference type="PIRNR" id="PIRNR036492"/>
    </source>
</evidence>
<feature type="domain" description="Aldehyde dehydrogenase" evidence="8">
    <location>
        <begin position="27"/>
        <end position="445"/>
    </location>
</feature>
<dbReference type="GO" id="GO:0004029">
    <property type="term" value="F:aldehyde dehydrogenase (NAD+) activity"/>
    <property type="evidence" value="ECO:0007669"/>
    <property type="project" value="TreeGrafter"/>
</dbReference>
<dbReference type="InterPro" id="IPR029510">
    <property type="entry name" value="Ald_DH_CS_GLU"/>
</dbReference>
<dbReference type="PIRSF" id="PIRSF036492">
    <property type="entry name" value="ALDH"/>
    <property type="match status" value="1"/>
</dbReference>
<protein>
    <recommendedName>
        <fullName evidence="4">Aldehyde dehydrogenase</fullName>
    </recommendedName>
</protein>
<evidence type="ECO:0000256" key="5">
    <source>
        <dbReference type="PIRSR" id="PIRSR036492-1"/>
    </source>
</evidence>
<dbReference type="Proteomes" id="UP000029413">
    <property type="component" value="Chromosome 3"/>
</dbReference>
<evidence type="ECO:0000256" key="1">
    <source>
        <dbReference type="ARBA" id="ARBA00009986"/>
    </source>
</evidence>